<dbReference type="AlphaFoldDB" id="A0AAD8PEB4"/>
<dbReference type="InterPro" id="IPR036852">
    <property type="entry name" value="Peptidase_S8/S53_dom_sf"/>
</dbReference>
<evidence type="ECO:0000256" key="1">
    <source>
        <dbReference type="ARBA" id="ARBA00011073"/>
    </source>
</evidence>
<dbReference type="EMBL" id="JAVEPI010000002">
    <property type="protein sequence ID" value="KAK1443716.1"/>
    <property type="molecule type" value="Genomic_DNA"/>
</dbReference>
<keyword evidence="11" id="KW-1185">Reference proteome</keyword>
<keyword evidence="3 7" id="KW-0378">Hydrolase</keyword>
<gene>
    <name evidence="10" type="ORF">BgAZ_205920</name>
</gene>
<evidence type="ECO:0000313" key="11">
    <source>
        <dbReference type="Proteomes" id="UP001230268"/>
    </source>
</evidence>
<feature type="chain" id="PRO_5042148782" description="subtilisin" evidence="8">
    <location>
        <begin position="19"/>
        <end position="548"/>
    </location>
</feature>
<evidence type="ECO:0000256" key="5">
    <source>
        <dbReference type="ARBA" id="ARBA00023529"/>
    </source>
</evidence>
<feature type="active site" description="Charge relay system" evidence="7">
    <location>
        <position position="456"/>
    </location>
</feature>
<dbReference type="GO" id="GO:0004252">
    <property type="term" value="F:serine-type endopeptidase activity"/>
    <property type="evidence" value="ECO:0007669"/>
    <property type="project" value="UniProtKB-UniRule"/>
</dbReference>
<dbReference type="PROSITE" id="PS00136">
    <property type="entry name" value="SUBTILASE_ASP"/>
    <property type="match status" value="1"/>
</dbReference>
<keyword evidence="2 7" id="KW-0645">Protease</keyword>
<evidence type="ECO:0000256" key="7">
    <source>
        <dbReference type="PROSITE-ProRule" id="PRU01240"/>
    </source>
</evidence>
<dbReference type="PANTHER" id="PTHR43806">
    <property type="entry name" value="PEPTIDASE S8"/>
    <property type="match status" value="1"/>
</dbReference>
<feature type="signal peptide" evidence="8">
    <location>
        <begin position="1"/>
        <end position="18"/>
    </location>
</feature>
<comment type="similarity">
    <text evidence="1 7">Belongs to the peptidase S8 family.</text>
</comment>
<organism evidence="10 11">
    <name type="scientific">Babesia gibsoni</name>
    <dbReference type="NCBI Taxonomy" id="33632"/>
    <lineage>
        <taxon>Eukaryota</taxon>
        <taxon>Sar</taxon>
        <taxon>Alveolata</taxon>
        <taxon>Apicomplexa</taxon>
        <taxon>Aconoidasida</taxon>
        <taxon>Piroplasmida</taxon>
        <taxon>Babesiidae</taxon>
        <taxon>Babesia</taxon>
    </lineage>
</organism>
<feature type="active site" description="Charge relay system" evidence="7">
    <location>
        <position position="260"/>
    </location>
</feature>
<evidence type="ECO:0000256" key="8">
    <source>
        <dbReference type="SAM" id="SignalP"/>
    </source>
</evidence>
<dbReference type="InterPro" id="IPR000209">
    <property type="entry name" value="Peptidase_S8/S53_dom"/>
</dbReference>
<dbReference type="GO" id="GO:0006508">
    <property type="term" value="P:proteolysis"/>
    <property type="evidence" value="ECO:0007669"/>
    <property type="project" value="UniProtKB-KW"/>
</dbReference>
<dbReference type="Proteomes" id="UP001230268">
    <property type="component" value="Unassembled WGS sequence"/>
</dbReference>
<dbReference type="SUPFAM" id="SSF52743">
    <property type="entry name" value="Subtilisin-like"/>
    <property type="match status" value="1"/>
</dbReference>
<dbReference type="Gene3D" id="3.40.50.200">
    <property type="entry name" value="Peptidase S8/S53 domain"/>
    <property type="match status" value="1"/>
</dbReference>
<evidence type="ECO:0000259" key="9">
    <source>
        <dbReference type="Pfam" id="PF00082"/>
    </source>
</evidence>
<proteinExistence type="inferred from homology"/>
<dbReference type="InterPro" id="IPR050131">
    <property type="entry name" value="Peptidase_S8_subtilisin-like"/>
</dbReference>
<dbReference type="PROSITE" id="PS51892">
    <property type="entry name" value="SUBTILASE"/>
    <property type="match status" value="1"/>
</dbReference>
<dbReference type="EC" id="3.4.21.62" evidence="6"/>
<dbReference type="PRINTS" id="PR00723">
    <property type="entry name" value="SUBTILISIN"/>
</dbReference>
<name>A0AAD8PEB4_BABGI</name>
<dbReference type="Pfam" id="PF00082">
    <property type="entry name" value="Peptidase_S8"/>
    <property type="match status" value="1"/>
</dbReference>
<sequence length="548" mass="60566">MLFLYITLLSAASQLVYTINNNILSQNLTNTTSTPSLPPNDANFDIDAAYTDVNLSSKTRLIVSFIHRVTAVPFDNIKPESQPRHERSSKSVLVKTLKHLDIYVIEMGEGYSKEQISQFATFLINEGGTVEFDKVAYVTAASISPDNIKDRNTILASADAPSGNATDTFLPNSEQWYMELLHISKAQSRLQRVKTKRVKVCIVDTGVDYRHAALRGRMYLNLEEAGGTKGFDDDNNGVVDDAYGVNFLDDNEDPMDFQGHGTQLAGIIAGSAHLSKHIVGINSLARIIACKAFDNDMKGRMSNILKCIDYCIARGAAIQNHSWSIAEESPSLMGAFSVAERSNVLMVVSAGSVLSKASRRKNIDRNVVIPATYSLYFSNMLTVSGMQTCSNEALKVRREKCILKNDPLLCDAKEFSKYELFDRSQYGTVLCHLVSPATDIYTITINNAIAKVEGTSMAAAIMTAVSSLILSMDIMNVSITARDTILFIKNSIVPLQSVQNKVRWGGYVDCHAAITKVNMFYKAIRERERMLHIRPTEKAPPTEVNLIL</sequence>
<evidence type="ECO:0000256" key="3">
    <source>
        <dbReference type="ARBA" id="ARBA00022801"/>
    </source>
</evidence>
<keyword evidence="8" id="KW-0732">Signal</keyword>
<evidence type="ECO:0000313" key="10">
    <source>
        <dbReference type="EMBL" id="KAK1443716.1"/>
    </source>
</evidence>
<evidence type="ECO:0000256" key="4">
    <source>
        <dbReference type="ARBA" id="ARBA00022825"/>
    </source>
</evidence>
<reference evidence="10" key="1">
    <citation type="submission" date="2023-08" db="EMBL/GenBank/DDBJ databases">
        <title>Draft sequence of the Babesia gibsoni genome.</title>
        <authorList>
            <person name="Yamagishi J.Y."/>
            <person name="Xuan X.X."/>
        </authorList>
    </citation>
    <scope>NUCLEOTIDE SEQUENCE</scope>
    <source>
        <strain evidence="10">Azabu</strain>
    </source>
</reference>
<keyword evidence="4 7" id="KW-0720">Serine protease</keyword>
<feature type="domain" description="Peptidase S8/S53" evidence="9">
    <location>
        <begin position="196"/>
        <end position="483"/>
    </location>
</feature>
<evidence type="ECO:0000256" key="6">
    <source>
        <dbReference type="ARBA" id="ARBA00023619"/>
    </source>
</evidence>
<evidence type="ECO:0000256" key="2">
    <source>
        <dbReference type="ARBA" id="ARBA00022670"/>
    </source>
</evidence>
<feature type="active site" description="Charge relay system" evidence="7">
    <location>
        <position position="204"/>
    </location>
</feature>
<accession>A0AAD8PEB4</accession>
<comment type="catalytic activity">
    <reaction evidence="5">
        <text>Hydrolysis of proteins with broad specificity for peptide bonds, and a preference for a large uncharged residue in P1. Hydrolyzes peptide amides.</text>
        <dbReference type="EC" id="3.4.21.62"/>
    </reaction>
</comment>
<protein>
    <recommendedName>
        <fullName evidence="6">subtilisin</fullName>
        <ecNumber evidence="6">3.4.21.62</ecNumber>
    </recommendedName>
</protein>
<comment type="caution">
    <text evidence="10">The sequence shown here is derived from an EMBL/GenBank/DDBJ whole genome shotgun (WGS) entry which is preliminary data.</text>
</comment>
<dbReference type="InterPro" id="IPR015500">
    <property type="entry name" value="Peptidase_S8_subtilisin-rel"/>
</dbReference>
<dbReference type="InterPro" id="IPR023827">
    <property type="entry name" value="Peptidase_S8_Asp-AS"/>
</dbReference>
<dbReference type="PANTHER" id="PTHR43806:SF11">
    <property type="entry name" value="CEREVISIN-RELATED"/>
    <property type="match status" value="1"/>
</dbReference>